<comment type="cofactor">
    <cofactor evidence="1">
        <name>heme</name>
        <dbReference type="ChEBI" id="CHEBI:30413"/>
    </cofactor>
</comment>
<dbReference type="Proteomes" id="UP000315235">
    <property type="component" value="Unassembled WGS sequence"/>
</dbReference>
<protein>
    <submittedName>
        <fullName evidence="9">Cytochrome P450</fullName>
    </submittedName>
</protein>
<dbReference type="OrthoDB" id="4258484at2"/>
<sequence>MHRNDSTPPAFPMKRCPFSPPPEYAQARAESPITRVTMPDGSQAWLLTRYDDVKAVLGDNRFSTDASTPGYPFIAPARAALLMNERPKTLIRLDPPEHTKHRRMLTKEFMLTQVEAMRPFVQKTVDELLDQLESHDGGPVDFAEEFALALPTTVIANLLGVPYEDRDFFQERAQAKLDLTADPEVPLRAGEEMRAYLDKLLTEKMASPGNRDDLISRLIVNQVVPGHLSREEALATIELLLMGGHETTANMIALGTLSLLTHPDQKDELIADPSLVKNAVEEMLRFHTIVHYNGPRVALEDVEVGGQLIRKGEGVLAMISAANRDPEQFPDPDRFDIHREARHHVAFSYGPHQCLGQQLARLELQIVFTSLFQRFPTLELAVPLESLTFNHDAFVYGIKSLPLKWASKKKGGSFFSVDYSRCVGGGLCVMAAPKVFAQNEDDGLVIVLDENPPPEEHDAVREAARLCPALCIHVDK</sequence>
<dbReference type="Gene3D" id="3.30.70.20">
    <property type="match status" value="1"/>
</dbReference>
<evidence type="ECO:0000256" key="7">
    <source>
        <dbReference type="ARBA" id="ARBA00023033"/>
    </source>
</evidence>
<keyword evidence="7 8" id="KW-0503">Monooxygenase</keyword>
<evidence type="ECO:0000256" key="3">
    <source>
        <dbReference type="ARBA" id="ARBA00022617"/>
    </source>
</evidence>
<name>A0A553GXE2_9PSED</name>
<dbReference type="SUPFAM" id="SSF48264">
    <property type="entry name" value="Cytochrome P450"/>
    <property type="match status" value="1"/>
</dbReference>
<organism evidence="9 10">
    <name type="scientific">Pseudomonas mangiferae</name>
    <dbReference type="NCBI Taxonomy" id="2593654"/>
    <lineage>
        <taxon>Bacteria</taxon>
        <taxon>Pseudomonadati</taxon>
        <taxon>Pseudomonadota</taxon>
        <taxon>Gammaproteobacteria</taxon>
        <taxon>Pseudomonadales</taxon>
        <taxon>Pseudomonadaceae</taxon>
        <taxon>Pseudomonas</taxon>
    </lineage>
</organism>
<dbReference type="PANTHER" id="PTHR46696">
    <property type="entry name" value="P450, PUTATIVE (EUROFUNG)-RELATED"/>
    <property type="match status" value="1"/>
</dbReference>
<evidence type="ECO:0000256" key="2">
    <source>
        <dbReference type="ARBA" id="ARBA00010617"/>
    </source>
</evidence>
<dbReference type="Pfam" id="PF13370">
    <property type="entry name" value="Fer4_13"/>
    <property type="match status" value="1"/>
</dbReference>
<dbReference type="PANTHER" id="PTHR46696:SF1">
    <property type="entry name" value="CYTOCHROME P450 YJIB-RELATED"/>
    <property type="match status" value="1"/>
</dbReference>
<dbReference type="InterPro" id="IPR002397">
    <property type="entry name" value="Cyt_P450_B"/>
</dbReference>
<evidence type="ECO:0000256" key="1">
    <source>
        <dbReference type="ARBA" id="ARBA00001971"/>
    </source>
</evidence>
<dbReference type="InterPro" id="IPR036396">
    <property type="entry name" value="Cyt_P450_sf"/>
</dbReference>
<dbReference type="GO" id="GO:0004497">
    <property type="term" value="F:monooxygenase activity"/>
    <property type="evidence" value="ECO:0007669"/>
    <property type="project" value="UniProtKB-KW"/>
</dbReference>
<dbReference type="PROSITE" id="PS00086">
    <property type="entry name" value="CYTOCHROME_P450"/>
    <property type="match status" value="1"/>
</dbReference>
<evidence type="ECO:0000256" key="8">
    <source>
        <dbReference type="RuleBase" id="RU000461"/>
    </source>
</evidence>
<dbReference type="Gene3D" id="1.10.630.10">
    <property type="entry name" value="Cytochrome P450"/>
    <property type="match status" value="1"/>
</dbReference>
<evidence type="ECO:0000313" key="10">
    <source>
        <dbReference type="Proteomes" id="UP000315235"/>
    </source>
</evidence>
<comment type="caution">
    <text evidence="9">The sequence shown here is derived from an EMBL/GenBank/DDBJ whole genome shotgun (WGS) entry which is preliminary data.</text>
</comment>
<dbReference type="InterPro" id="IPR001128">
    <property type="entry name" value="Cyt_P450"/>
</dbReference>
<dbReference type="FunFam" id="1.10.630.10:FF:000018">
    <property type="entry name" value="Cytochrome P450 monooxygenase"/>
    <property type="match status" value="1"/>
</dbReference>
<dbReference type="GO" id="GO:0020037">
    <property type="term" value="F:heme binding"/>
    <property type="evidence" value="ECO:0007669"/>
    <property type="project" value="InterPro"/>
</dbReference>
<proteinExistence type="inferred from homology"/>
<reference evidence="9 10" key="1">
    <citation type="submission" date="2019-07" db="EMBL/GenBank/DDBJ databases">
        <title>Pseudomonas mangiferae sp. nov., isolated from bark of mango tree in Thailand.</title>
        <authorList>
            <person name="Srisuk N."/>
            <person name="Anurat P."/>
        </authorList>
    </citation>
    <scope>NUCLEOTIDE SEQUENCE [LARGE SCALE GENOMIC DNA]</scope>
    <source>
        <strain evidence="9 10">DMKU_BBB3-04</strain>
    </source>
</reference>
<keyword evidence="10" id="KW-1185">Reference proteome</keyword>
<dbReference type="EMBL" id="VJOY01000009">
    <property type="protein sequence ID" value="TRX74156.1"/>
    <property type="molecule type" value="Genomic_DNA"/>
</dbReference>
<evidence type="ECO:0000256" key="6">
    <source>
        <dbReference type="ARBA" id="ARBA00023004"/>
    </source>
</evidence>
<dbReference type="RefSeq" id="WP_143488894.1">
    <property type="nucleotide sequence ID" value="NZ_VJOY01000009.1"/>
</dbReference>
<dbReference type="CDD" id="cd11030">
    <property type="entry name" value="CYP105-like"/>
    <property type="match status" value="1"/>
</dbReference>
<dbReference type="SUPFAM" id="SSF54862">
    <property type="entry name" value="4Fe-4S ferredoxins"/>
    <property type="match status" value="1"/>
</dbReference>
<dbReference type="AlphaFoldDB" id="A0A553GXE2"/>
<dbReference type="PRINTS" id="PR00385">
    <property type="entry name" value="P450"/>
</dbReference>
<accession>A0A553GXE2</accession>
<keyword evidence="3 8" id="KW-0349">Heme</keyword>
<dbReference type="InterPro" id="IPR017972">
    <property type="entry name" value="Cyt_P450_CS"/>
</dbReference>
<evidence type="ECO:0000256" key="4">
    <source>
        <dbReference type="ARBA" id="ARBA00022723"/>
    </source>
</evidence>
<evidence type="ECO:0000313" key="9">
    <source>
        <dbReference type="EMBL" id="TRX74156.1"/>
    </source>
</evidence>
<keyword evidence="6 8" id="KW-0408">Iron</keyword>
<dbReference type="GO" id="GO:0005506">
    <property type="term" value="F:iron ion binding"/>
    <property type="evidence" value="ECO:0007669"/>
    <property type="project" value="InterPro"/>
</dbReference>
<dbReference type="GO" id="GO:0016705">
    <property type="term" value="F:oxidoreductase activity, acting on paired donors, with incorporation or reduction of molecular oxygen"/>
    <property type="evidence" value="ECO:0007669"/>
    <property type="project" value="InterPro"/>
</dbReference>
<dbReference type="PRINTS" id="PR00359">
    <property type="entry name" value="BP450"/>
</dbReference>
<evidence type="ECO:0000256" key="5">
    <source>
        <dbReference type="ARBA" id="ARBA00023002"/>
    </source>
</evidence>
<gene>
    <name evidence="9" type="ORF">FM069_13555</name>
</gene>
<keyword evidence="5 8" id="KW-0560">Oxidoreductase</keyword>
<comment type="similarity">
    <text evidence="2 8">Belongs to the cytochrome P450 family.</text>
</comment>
<dbReference type="Pfam" id="PF00067">
    <property type="entry name" value="p450"/>
    <property type="match status" value="2"/>
</dbReference>
<keyword evidence="4 8" id="KW-0479">Metal-binding</keyword>